<dbReference type="OrthoDB" id="2309723at2759"/>
<dbReference type="SUPFAM" id="SSF52833">
    <property type="entry name" value="Thioredoxin-like"/>
    <property type="match status" value="1"/>
</dbReference>
<dbReference type="InterPro" id="IPR004045">
    <property type="entry name" value="Glutathione_S-Trfase_N"/>
</dbReference>
<dbReference type="CDD" id="cd03190">
    <property type="entry name" value="GST_C_Omega_like"/>
    <property type="match status" value="1"/>
</dbReference>
<dbReference type="Pfam" id="PF13410">
    <property type="entry name" value="GST_C_2"/>
    <property type="match status" value="1"/>
</dbReference>
<dbReference type="Pfam" id="PF13409">
    <property type="entry name" value="GST_N_2"/>
    <property type="match status" value="1"/>
</dbReference>
<dbReference type="PROSITE" id="PS50405">
    <property type="entry name" value="GST_CTER"/>
    <property type="match status" value="1"/>
</dbReference>
<dbReference type="GeneID" id="36567725"/>
<evidence type="ECO:0000313" key="6">
    <source>
        <dbReference type="Proteomes" id="UP000241107"/>
    </source>
</evidence>
<comment type="caution">
    <text evidence="5">The sequence shown here is derived from an EMBL/GenBank/DDBJ whole genome shotgun (WGS) entry which is preliminary data.</text>
</comment>
<dbReference type="SFLD" id="SFLDG01148">
    <property type="entry name" value="Xi_(cytGST)"/>
    <property type="match status" value="1"/>
</dbReference>
<dbReference type="InterPro" id="IPR036249">
    <property type="entry name" value="Thioredoxin-like_sf"/>
</dbReference>
<evidence type="ECO:0000259" key="4">
    <source>
        <dbReference type="PROSITE" id="PS50405"/>
    </source>
</evidence>
<dbReference type="InterPro" id="IPR036282">
    <property type="entry name" value="Glutathione-S-Trfase_C_sf"/>
</dbReference>
<dbReference type="Gene3D" id="1.20.1050.10">
    <property type="match status" value="1"/>
</dbReference>
<dbReference type="Proteomes" id="UP000241107">
    <property type="component" value="Unassembled WGS sequence"/>
</dbReference>
<dbReference type="EMBL" id="PYFQ01000014">
    <property type="protein sequence ID" value="PSK35550.1"/>
    <property type="molecule type" value="Genomic_DNA"/>
</dbReference>
<sequence>MSFLRFIRGFANTQKNKIEILKFADKDGAYRRLPSQFRNAISREPNAEFPPDLNRYHLYVSFACPWAHRVLITRALKGLVQALPVSVVHWHMDENGWRFPTKEELLGLKNGDISVGTAEPNYGFERLKELYFKANPEYNGRFTVPVLWDKQKETIVSNESADIIRMLNSEFNDLLPTDYAQVDLYPENLRSRIDEINDLVYDNINNGVYKTGFATSQEVYEKEVKKVFAHLDKVEQIFKTNQDKNHNDKFLTGTTLTEADVRLFTTIVRFDPVYVQHFKCNIGMIRYQYPYINDWLRLLYWKIPAFKDWTNFEHIKKHYTKSHKAINPHGITPVGPIPDVEIE</sequence>
<dbReference type="InterPro" id="IPR016639">
    <property type="entry name" value="GST_Omega/GSH"/>
</dbReference>
<dbReference type="VEuPathDB" id="FungiDB:C7M61_004338"/>
<feature type="site" description="Lowers pKa of active site Cys" evidence="3">
    <location>
        <position position="319"/>
    </location>
</feature>
<dbReference type="PANTHER" id="PTHR32419:SF6">
    <property type="entry name" value="GLUTATHIONE S-TRANSFERASE OMEGA-LIKE 1-RELATED"/>
    <property type="match status" value="1"/>
</dbReference>
<dbReference type="STRING" id="418784.A0A2P7YHW6"/>
<dbReference type="InterPro" id="IPR010987">
    <property type="entry name" value="Glutathione-S-Trfase_C-like"/>
</dbReference>
<dbReference type="RefSeq" id="XP_024712041.1">
    <property type="nucleotide sequence ID" value="XM_024859659.1"/>
</dbReference>
<feature type="site" description="Lowers pKa of active site Cys" evidence="3">
    <location>
        <position position="274"/>
    </location>
</feature>
<organism evidence="5 6">
    <name type="scientific">Candidozyma pseudohaemuli</name>
    <dbReference type="NCBI Taxonomy" id="418784"/>
    <lineage>
        <taxon>Eukaryota</taxon>
        <taxon>Fungi</taxon>
        <taxon>Dikarya</taxon>
        <taxon>Ascomycota</taxon>
        <taxon>Saccharomycotina</taxon>
        <taxon>Pichiomycetes</taxon>
        <taxon>Metschnikowiaceae</taxon>
        <taxon>Candidozyma</taxon>
    </lineage>
</organism>
<dbReference type="InterPro" id="IPR040079">
    <property type="entry name" value="Glutathione_S-Trfase"/>
</dbReference>
<name>A0A2P7YHW6_9ASCO</name>
<dbReference type="GO" id="GO:0005737">
    <property type="term" value="C:cytoplasm"/>
    <property type="evidence" value="ECO:0007669"/>
    <property type="project" value="TreeGrafter"/>
</dbReference>
<feature type="binding site" evidence="2">
    <location>
        <begin position="159"/>
        <end position="160"/>
    </location>
    <ligand>
        <name>glutathione</name>
        <dbReference type="ChEBI" id="CHEBI:57925"/>
    </ligand>
</feature>
<feature type="binding site" evidence="2">
    <location>
        <begin position="141"/>
        <end position="144"/>
    </location>
    <ligand>
        <name>glutathione</name>
        <dbReference type="ChEBI" id="CHEBI:57925"/>
    </ligand>
</feature>
<dbReference type="InterPro" id="IPR047047">
    <property type="entry name" value="GST_Omega-like_C"/>
</dbReference>
<feature type="active site" description="Nucleophile" evidence="1">
    <location>
        <position position="64"/>
    </location>
</feature>
<keyword evidence="6" id="KW-1185">Reference proteome</keyword>
<dbReference type="PANTHER" id="PTHR32419">
    <property type="entry name" value="GLUTATHIONYL-HYDROQUINONE REDUCTASE"/>
    <property type="match status" value="1"/>
</dbReference>
<evidence type="ECO:0000313" key="5">
    <source>
        <dbReference type="EMBL" id="PSK35550.1"/>
    </source>
</evidence>
<evidence type="ECO:0000256" key="2">
    <source>
        <dbReference type="PIRSR" id="PIRSR015753-2"/>
    </source>
</evidence>
<dbReference type="SUPFAM" id="SSF47616">
    <property type="entry name" value="GST C-terminal domain-like"/>
    <property type="match status" value="1"/>
</dbReference>
<feature type="binding site" evidence="2">
    <location>
        <position position="97"/>
    </location>
    <ligand>
        <name>glutathione</name>
        <dbReference type="ChEBI" id="CHEBI:57925"/>
    </ligand>
</feature>
<dbReference type="Gene3D" id="3.40.30.10">
    <property type="entry name" value="Glutaredoxin"/>
    <property type="match status" value="1"/>
</dbReference>
<dbReference type="AlphaFoldDB" id="A0A2P7YHW6"/>
<feature type="domain" description="GST C-terminal" evidence="4">
    <location>
        <begin position="186"/>
        <end position="319"/>
    </location>
</feature>
<feature type="active site" description="Proton donor/acceptor" evidence="1">
    <location>
        <position position="209"/>
    </location>
</feature>
<dbReference type="FunFam" id="3.40.30.10:FF:000162">
    <property type="entry name" value="Glutathione S-transferase Gst3"/>
    <property type="match status" value="1"/>
</dbReference>
<gene>
    <name evidence="5" type="ORF">C7M61_004338</name>
</gene>
<dbReference type="GO" id="GO:0004364">
    <property type="term" value="F:glutathione transferase activity"/>
    <property type="evidence" value="ECO:0007669"/>
    <property type="project" value="InterPro"/>
</dbReference>
<dbReference type="SFLD" id="SFLDG01206">
    <property type="entry name" value="Xi.1"/>
    <property type="match status" value="1"/>
</dbReference>
<reference evidence="5 6" key="1">
    <citation type="submission" date="2018-03" db="EMBL/GenBank/DDBJ databases">
        <title>Candida pseudohaemulonii genome assembly and annotation.</title>
        <authorList>
            <person name="Munoz J.F."/>
            <person name="Gade L.G."/>
            <person name="Chow N.A."/>
            <person name="Litvintseva A.P."/>
            <person name="Loparev V.N."/>
            <person name="Cuomo C.A."/>
        </authorList>
    </citation>
    <scope>NUCLEOTIDE SEQUENCE [LARGE SCALE GENOMIC DNA]</scope>
    <source>
        <strain evidence="5 6">B12108</strain>
    </source>
</reference>
<evidence type="ECO:0000256" key="3">
    <source>
        <dbReference type="PIRSR" id="PIRSR015753-3"/>
    </source>
</evidence>
<dbReference type="PIRSF" id="PIRSF015753">
    <property type="entry name" value="GST"/>
    <property type="match status" value="1"/>
</dbReference>
<protein>
    <recommendedName>
        <fullName evidence="4">GST C-terminal domain-containing protein</fullName>
    </recommendedName>
</protein>
<evidence type="ECO:0000256" key="1">
    <source>
        <dbReference type="PIRSR" id="PIRSR015753-1"/>
    </source>
</evidence>
<dbReference type="SFLD" id="SFLDS00019">
    <property type="entry name" value="Glutathione_Transferase_(cytos"/>
    <property type="match status" value="1"/>
</dbReference>
<accession>A0A2P7YHW6</accession>
<proteinExistence type="predicted"/>